<feature type="non-terminal residue" evidence="1">
    <location>
        <position position="1"/>
    </location>
</feature>
<proteinExistence type="predicted"/>
<dbReference type="AlphaFoldDB" id="A0A0C2FLQ0"/>
<reference evidence="1 2" key="1">
    <citation type="submission" date="2013-12" db="EMBL/GenBank/DDBJ databases">
        <title>Draft genome of the parsitic nematode Ancylostoma duodenale.</title>
        <authorList>
            <person name="Mitreva M."/>
        </authorList>
    </citation>
    <scope>NUCLEOTIDE SEQUENCE [LARGE SCALE GENOMIC DNA]</scope>
    <source>
        <strain evidence="1 2">Zhejiang</strain>
    </source>
</reference>
<dbReference type="Proteomes" id="UP000054047">
    <property type="component" value="Unassembled WGS sequence"/>
</dbReference>
<accession>A0A0C2FLQ0</accession>
<keyword evidence="2" id="KW-1185">Reference proteome</keyword>
<evidence type="ECO:0000313" key="2">
    <source>
        <dbReference type="Proteomes" id="UP000054047"/>
    </source>
</evidence>
<organism evidence="1 2">
    <name type="scientific">Ancylostoma duodenale</name>
    <dbReference type="NCBI Taxonomy" id="51022"/>
    <lineage>
        <taxon>Eukaryota</taxon>
        <taxon>Metazoa</taxon>
        <taxon>Ecdysozoa</taxon>
        <taxon>Nematoda</taxon>
        <taxon>Chromadorea</taxon>
        <taxon>Rhabditida</taxon>
        <taxon>Rhabditina</taxon>
        <taxon>Rhabditomorpha</taxon>
        <taxon>Strongyloidea</taxon>
        <taxon>Ancylostomatidae</taxon>
        <taxon>Ancylostomatinae</taxon>
        <taxon>Ancylostoma</taxon>
    </lineage>
</organism>
<sequence>RRRHGYVRGCLSDIHGYNHSLVRALGEHPGCLEITLIRRSYIYLKHDSATALHADGAETRARAVAAGDLRMSHEPLQLGASVAAPDILVRGGRGRRRPPPLHYHDLIAITGVVASLRNCMFPMFCLTVQAFLEFCALFWKIP</sequence>
<gene>
    <name evidence="1" type="ORF">ANCDUO_24143</name>
</gene>
<dbReference type="EMBL" id="KN771104">
    <property type="protein sequence ID" value="KIH45811.1"/>
    <property type="molecule type" value="Genomic_DNA"/>
</dbReference>
<protein>
    <submittedName>
        <fullName evidence="1">Uncharacterized protein</fullName>
    </submittedName>
</protein>
<dbReference type="OrthoDB" id="5848453at2759"/>
<name>A0A0C2FLQ0_9BILA</name>
<evidence type="ECO:0000313" key="1">
    <source>
        <dbReference type="EMBL" id="KIH45811.1"/>
    </source>
</evidence>